<feature type="compositionally biased region" description="Pro residues" evidence="5">
    <location>
        <begin position="87"/>
        <end position="100"/>
    </location>
</feature>
<dbReference type="AlphaFoldDB" id="A0A9P1CRC7"/>
<feature type="domain" description="C3H1-type" evidence="7">
    <location>
        <begin position="111"/>
        <end position="138"/>
    </location>
</feature>
<dbReference type="OrthoDB" id="1305878at2759"/>
<evidence type="ECO:0000313" key="8">
    <source>
        <dbReference type="EMBL" id="CAI3996100.1"/>
    </source>
</evidence>
<dbReference type="PROSITE" id="PS50006">
    <property type="entry name" value="FHA_DOMAIN"/>
    <property type="match status" value="1"/>
</dbReference>
<evidence type="ECO:0000313" key="10">
    <source>
        <dbReference type="Proteomes" id="UP001152797"/>
    </source>
</evidence>
<sequence>MADFANWLYPPEGWPQGQQVLGAPQAQWQGDWMPPVNGWQQQSFESWQQPPPAHHFDSGDWQPSFGFGAPHASGPSEPAFDARAAPAPAPPAPTPPGAVPVVPPQRFLPGTRKRKLCVHHANGNCRYGAECNFAHGVEDLAEDCQEAVTQKPKTERMDFSGLEAGRLTKNLTVPQDQVDSVLTAATRALLVEVTGAEIEVLKVKRALEVTGTAAQLEKAEKALQRVVAHCNWGANDAKIRSILRPRVDYKSARVRLASMAPGLKDFNRTLTADKATFSIGTDATCALKVKGPLVSRSHAVVEFQPEKGSVYIVDTSTNGTFLNGKRLPPKASAKVMLSHGDELLLQDPTHAAEFGYMVNVELS</sequence>
<dbReference type="Gene3D" id="4.10.1000.10">
    <property type="entry name" value="Zinc finger, CCCH-type"/>
    <property type="match status" value="1"/>
</dbReference>
<dbReference type="GO" id="GO:0016740">
    <property type="term" value="F:transferase activity"/>
    <property type="evidence" value="ECO:0007669"/>
    <property type="project" value="UniProtKB-KW"/>
</dbReference>
<dbReference type="InterPro" id="IPR008984">
    <property type="entry name" value="SMAD_FHA_dom_sf"/>
</dbReference>
<evidence type="ECO:0000259" key="6">
    <source>
        <dbReference type="PROSITE" id="PS50006"/>
    </source>
</evidence>
<keyword evidence="10" id="KW-1185">Reference proteome</keyword>
<reference evidence="9 10" key="2">
    <citation type="submission" date="2024-05" db="EMBL/GenBank/DDBJ databases">
        <authorList>
            <person name="Chen Y."/>
            <person name="Shah S."/>
            <person name="Dougan E. K."/>
            <person name="Thang M."/>
            <person name="Chan C."/>
        </authorList>
    </citation>
    <scope>NUCLEOTIDE SEQUENCE [LARGE SCALE GENOMIC DNA]</scope>
</reference>
<protein>
    <submittedName>
        <fullName evidence="9">RING-type E3 ubiquitin transferase</fullName>
    </submittedName>
</protein>
<dbReference type="Proteomes" id="UP001152797">
    <property type="component" value="Unassembled WGS sequence"/>
</dbReference>
<dbReference type="EMBL" id="CAMXCT030002157">
    <property type="protein sequence ID" value="CAL4783412.1"/>
    <property type="molecule type" value="Genomic_DNA"/>
</dbReference>
<feature type="domain" description="FHA" evidence="6">
    <location>
        <begin position="277"/>
        <end position="327"/>
    </location>
</feature>
<evidence type="ECO:0000259" key="7">
    <source>
        <dbReference type="PROSITE" id="PS50103"/>
    </source>
</evidence>
<dbReference type="Pfam" id="PF00642">
    <property type="entry name" value="zf-CCCH"/>
    <property type="match status" value="1"/>
</dbReference>
<dbReference type="InterPro" id="IPR000253">
    <property type="entry name" value="FHA_dom"/>
</dbReference>
<name>A0A9P1CRC7_9DINO</name>
<keyword evidence="1 4" id="KW-0479">Metal-binding</keyword>
<feature type="compositionally biased region" description="Polar residues" evidence="5">
    <location>
        <begin position="38"/>
        <end position="48"/>
    </location>
</feature>
<dbReference type="InterPro" id="IPR000571">
    <property type="entry name" value="Znf_CCCH"/>
</dbReference>
<dbReference type="SMART" id="SM00356">
    <property type="entry name" value="ZnF_C3H1"/>
    <property type="match status" value="1"/>
</dbReference>
<dbReference type="GO" id="GO:0008270">
    <property type="term" value="F:zinc ion binding"/>
    <property type="evidence" value="ECO:0007669"/>
    <property type="project" value="UniProtKB-KW"/>
</dbReference>
<dbReference type="SMART" id="SM00240">
    <property type="entry name" value="FHA"/>
    <property type="match status" value="1"/>
</dbReference>
<dbReference type="InterPro" id="IPR036855">
    <property type="entry name" value="Znf_CCCH_sf"/>
</dbReference>
<evidence type="ECO:0000256" key="3">
    <source>
        <dbReference type="ARBA" id="ARBA00022833"/>
    </source>
</evidence>
<organism evidence="8">
    <name type="scientific">Cladocopium goreaui</name>
    <dbReference type="NCBI Taxonomy" id="2562237"/>
    <lineage>
        <taxon>Eukaryota</taxon>
        <taxon>Sar</taxon>
        <taxon>Alveolata</taxon>
        <taxon>Dinophyceae</taxon>
        <taxon>Suessiales</taxon>
        <taxon>Symbiodiniaceae</taxon>
        <taxon>Cladocopium</taxon>
    </lineage>
</organism>
<comment type="caution">
    <text evidence="8">The sequence shown here is derived from an EMBL/GenBank/DDBJ whole genome shotgun (WGS) entry which is preliminary data.</text>
</comment>
<evidence type="ECO:0000256" key="1">
    <source>
        <dbReference type="ARBA" id="ARBA00022723"/>
    </source>
</evidence>
<keyword evidence="3 4" id="KW-0862">Zinc</keyword>
<accession>A0A9P1CRC7</accession>
<evidence type="ECO:0000256" key="2">
    <source>
        <dbReference type="ARBA" id="ARBA00022771"/>
    </source>
</evidence>
<dbReference type="CDD" id="cd00060">
    <property type="entry name" value="FHA"/>
    <property type="match status" value="1"/>
</dbReference>
<proteinExistence type="predicted"/>
<keyword evidence="2 4" id="KW-0863">Zinc-finger</keyword>
<feature type="region of interest" description="Disordered" evidence="5">
    <location>
        <begin position="37"/>
        <end position="100"/>
    </location>
</feature>
<dbReference type="EMBL" id="CAMXCT020002157">
    <property type="protein sequence ID" value="CAL1149475.1"/>
    <property type="molecule type" value="Genomic_DNA"/>
</dbReference>
<evidence type="ECO:0000256" key="4">
    <source>
        <dbReference type="PROSITE-ProRule" id="PRU00723"/>
    </source>
</evidence>
<dbReference type="Gene3D" id="2.60.200.20">
    <property type="match status" value="1"/>
</dbReference>
<dbReference type="Pfam" id="PF00498">
    <property type="entry name" value="FHA"/>
    <property type="match status" value="1"/>
</dbReference>
<dbReference type="SUPFAM" id="SSF90229">
    <property type="entry name" value="CCCH zinc finger"/>
    <property type="match status" value="1"/>
</dbReference>
<dbReference type="PROSITE" id="PS50103">
    <property type="entry name" value="ZF_C3H1"/>
    <property type="match status" value="1"/>
</dbReference>
<evidence type="ECO:0000256" key="5">
    <source>
        <dbReference type="SAM" id="MobiDB-lite"/>
    </source>
</evidence>
<reference evidence="8" key="1">
    <citation type="submission" date="2022-10" db="EMBL/GenBank/DDBJ databases">
        <authorList>
            <person name="Chen Y."/>
            <person name="Dougan E. K."/>
            <person name="Chan C."/>
            <person name="Rhodes N."/>
            <person name="Thang M."/>
        </authorList>
    </citation>
    <scope>NUCLEOTIDE SEQUENCE</scope>
</reference>
<dbReference type="EMBL" id="CAMXCT010002157">
    <property type="protein sequence ID" value="CAI3996100.1"/>
    <property type="molecule type" value="Genomic_DNA"/>
</dbReference>
<feature type="zinc finger region" description="C3H1-type" evidence="4">
    <location>
        <begin position="111"/>
        <end position="138"/>
    </location>
</feature>
<evidence type="ECO:0000313" key="9">
    <source>
        <dbReference type="EMBL" id="CAL4783412.1"/>
    </source>
</evidence>
<gene>
    <name evidence="8" type="ORF">C1SCF055_LOCUS22602</name>
</gene>
<keyword evidence="9" id="KW-0808">Transferase</keyword>
<dbReference type="SUPFAM" id="SSF49879">
    <property type="entry name" value="SMAD/FHA domain"/>
    <property type="match status" value="1"/>
</dbReference>